<proteinExistence type="predicted"/>
<evidence type="ECO:0000313" key="1">
    <source>
        <dbReference type="EMBL" id="JAI08254.1"/>
    </source>
</evidence>
<accession>A0A0E9Y2F5</accession>
<name>A0A0E9Y2F5_ANGAN</name>
<protein>
    <submittedName>
        <fullName evidence="1">Uncharacterized protein</fullName>
    </submittedName>
</protein>
<reference evidence="1" key="1">
    <citation type="submission" date="2014-11" db="EMBL/GenBank/DDBJ databases">
        <authorList>
            <person name="Amaro Gonzalez C."/>
        </authorList>
    </citation>
    <scope>NUCLEOTIDE SEQUENCE</scope>
</reference>
<reference evidence="1" key="2">
    <citation type="journal article" date="2015" name="Fish Shellfish Immunol.">
        <title>Early steps in the European eel (Anguilla anguilla)-Vibrio vulnificus interaction in the gills: Role of the RtxA13 toxin.</title>
        <authorList>
            <person name="Callol A."/>
            <person name="Pajuelo D."/>
            <person name="Ebbesson L."/>
            <person name="Teles M."/>
            <person name="MacKenzie S."/>
            <person name="Amaro C."/>
        </authorList>
    </citation>
    <scope>NUCLEOTIDE SEQUENCE</scope>
</reference>
<dbReference type="EMBL" id="GBXM01000324">
    <property type="protein sequence ID" value="JAI08254.1"/>
    <property type="molecule type" value="Transcribed_RNA"/>
</dbReference>
<sequence>MIKCLKGHHWAALGKLSVVYPAKNIQCVKYYNLEVGIKIFIFKTSIFISM</sequence>
<organism evidence="1">
    <name type="scientific">Anguilla anguilla</name>
    <name type="common">European freshwater eel</name>
    <name type="synonym">Muraena anguilla</name>
    <dbReference type="NCBI Taxonomy" id="7936"/>
    <lineage>
        <taxon>Eukaryota</taxon>
        <taxon>Metazoa</taxon>
        <taxon>Chordata</taxon>
        <taxon>Craniata</taxon>
        <taxon>Vertebrata</taxon>
        <taxon>Euteleostomi</taxon>
        <taxon>Actinopterygii</taxon>
        <taxon>Neopterygii</taxon>
        <taxon>Teleostei</taxon>
        <taxon>Anguilliformes</taxon>
        <taxon>Anguillidae</taxon>
        <taxon>Anguilla</taxon>
    </lineage>
</organism>
<dbReference type="AlphaFoldDB" id="A0A0E9Y2F5"/>